<dbReference type="InterPro" id="IPR050397">
    <property type="entry name" value="Env_Response_Regulators"/>
</dbReference>
<keyword evidence="3" id="KW-0010">Activator</keyword>
<keyword evidence="2" id="KW-0238">DNA-binding</keyword>
<evidence type="ECO:0000259" key="6">
    <source>
        <dbReference type="PROSITE" id="PS51063"/>
    </source>
</evidence>
<evidence type="ECO:0000256" key="1">
    <source>
        <dbReference type="ARBA" id="ARBA00023015"/>
    </source>
</evidence>
<comment type="caution">
    <text evidence="7">The sequence shown here is derived from an EMBL/GenBank/DDBJ whole genome shotgun (WGS) entry which is preliminary data.</text>
</comment>
<feature type="domain" description="Cyclic nucleotide-binding" evidence="5">
    <location>
        <begin position="17"/>
        <end position="140"/>
    </location>
</feature>
<dbReference type="EMBL" id="JBHILM010000003">
    <property type="protein sequence ID" value="MFB5680150.1"/>
    <property type="molecule type" value="Genomic_DNA"/>
</dbReference>
<organism evidence="7 8">
    <name type="scientific">Paenibacillus terreus</name>
    <dbReference type="NCBI Taxonomy" id="1387834"/>
    <lineage>
        <taxon>Bacteria</taxon>
        <taxon>Bacillati</taxon>
        <taxon>Bacillota</taxon>
        <taxon>Bacilli</taxon>
        <taxon>Bacillales</taxon>
        <taxon>Paenibacillaceae</taxon>
        <taxon>Paenibacillus</taxon>
    </lineage>
</organism>
<accession>A0ABV5B386</accession>
<dbReference type="PROSITE" id="PS51063">
    <property type="entry name" value="HTH_CRP_2"/>
    <property type="match status" value="1"/>
</dbReference>
<sequence>MKQDKNSIISLLSRINIFESLPPEIICEIEQTIDGTNIKTLPKGSIFLTPESEKAGLYIINKGKLRFYKTDPAGKQYTVCILSESGIFGEVQSFSLGTSGTYVETMEETQLYSIPTEQLEPLLSKHSELTLRFLSEVSMRLRVQDEVLERMVFKDLRGKVLYFLNRLSIKFGVEEKGYRKIDIPLTHQELANMIGATREAVSLTLQDLSNEGIIITSRKMVMIDIEKLTEELK</sequence>
<proteinExistence type="predicted"/>
<evidence type="ECO:0000256" key="4">
    <source>
        <dbReference type="ARBA" id="ARBA00023163"/>
    </source>
</evidence>
<dbReference type="InterPro" id="IPR036388">
    <property type="entry name" value="WH-like_DNA-bd_sf"/>
</dbReference>
<dbReference type="PROSITE" id="PS50042">
    <property type="entry name" value="CNMP_BINDING_3"/>
    <property type="match status" value="1"/>
</dbReference>
<dbReference type="CDD" id="cd00038">
    <property type="entry name" value="CAP_ED"/>
    <property type="match status" value="1"/>
</dbReference>
<evidence type="ECO:0000313" key="8">
    <source>
        <dbReference type="Proteomes" id="UP001580407"/>
    </source>
</evidence>
<dbReference type="InterPro" id="IPR000595">
    <property type="entry name" value="cNMP-bd_dom"/>
</dbReference>
<dbReference type="Pfam" id="PF00027">
    <property type="entry name" value="cNMP_binding"/>
    <property type="match status" value="1"/>
</dbReference>
<dbReference type="PANTHER" id="PTHR24567">
    <property type="entry name" value="CRP FAMILY TRANSCRIPTIONAL REGULATORY PROTEIN"/>
    <property type="match status" value="1"/>
</dbReference>
<dbReference type="InterPro" id="IPR018490">
    <property type="entry name" value="cNMP-bd_dom_sf"/>
</dbReference>
<dbReference type="InterPro" id="IPR036390">
    <property type="entry name" value="WH_DNA-bd_sf"/>
</dbReference>
<evidence type="ECO:0000256" key="2">
    <source>
        <dbReference type="ARBA" id="ARBA00023125"/>
    </source>
</evidence>
<protein>
    <submittedName>
        <fullName evidence="7">Crp/Fnr family transcriptional regulator</fullName>
    </submittedName>
</protein>
<dbReference type="InterPro" id="IPR012318">
    <property type="entry name" value="HTH_CRP"/>
</dbReference>
<reference evidence="7 8" key="1">
    <citation type="submission" date="2024-09" db="EMBL/GenBank/DDBJ databases">
        <authorList>
            <person name="Ruan L."/>
        </authorList>
    </citation>
    <scope>NUCLEOTIDE SEQUENCE [LARGE SCALE GENOMIC DNA]</scope>
    <source>
        <strain evidence="7 8">D33</strain>
    </source>
</reference>
<dbReference type="PANTHER" id="PTHR24567:SF74">
    <property type="entry name" value="HTH-TYPE TRANSCRIPTIONAL REGULATOR ARCR"/>
    <property type="match status" value="1"/>
</dbReference>
<dbReference type="Gene3D" id="1.10.10.10">
    <property type="entry name" value="Winged helix-like DNA-binding domain superfamily/Winged helix DNA-binding domain"/>
    <property type="match status" value="1"/>
</dbReference>
<dbReference type="PRINTS" id="PR00034">
    <property type="entry name" value="HTHCRP"/>
</dbReference>
<evidence type="ECO:0000259" key="5">
    <source>
        <dbReference type="PROSITE" id="PS50042"/>
    </source>
</evidence>
<dbReference type="InterPro" id="IPR014710">
    <property type="entry name" value="RmlC-like_jellyroll"/>
</dbReference>
<keyword evidence="1" id="KW-0805">Transcription regulation</keyword>
<feature type="domain" description="HTH crp-type" evidence="6">
    <location>
        <begin position="154"/>
        <end position="227"/>
    </location>
</feature>
<dbReference type="RefSeq" id="WP_375523966.1">
    <property type="nucleotide sequence ID" value="NZ_JBHILM010000003.1"/>
</dbReference>
<dbReference type="SMART" id="SM00100">
    <property type="entry name" value="cNMP"/>
    <property type="match status" value="1"/>
</dbReference>
<dbReference type="Pfam" id="PF13545">
    <property type="entry name" value="HTH_Crp_2"/>
    <property type="match status" value="1"/>
</dbReference>
<gene>
    <name evidence="7" type="ORF">ACE3NQ_04345</name>
</gene>
<dbReference type="Gene3D" id="2.60.120.10">
    <property type="entry name" value="Jelly Rolls"/>
    <property type="match status" value="1"/>
</dbReference>
<name>A0ABV5B386_9BACL</name>
<dbReference type="SUPFAM" id="SSF46785">
    <property type="entry name" value="Winged helix' DNA-binding domain"/>
    <property type="match status" value="1"/>
</dbReference>
<keyword evidence="4" id="KW-0804">Transcription</keyword>
<keyword evidence="8" id="KW-1185">Reference proteome</keyword>
<dbReference type="SUPFAM" id="SSF51206">
    <property type="entry name" value="cAMP-binding domain-like"/>
    <property type="match status" value="1"/>
</dbReference>
<dbReference type="Proteomes" id="UP001580407">
    <property type="component" value="Unassembled WGS sequence"/>
</dbReference>
<dbReference type="SMART" id="SM00419">
    <property type="entry name" value="HTH_CRP"/>
    <property type="match status" value="1"/>
</dbReference>
<evidence type="ECO:0000313" key="7">
    <source>
        <dbReference type="EMBL" id="MFB5680150.1"/>
    </source>
</evidence>
<evidence type="ECO:0000256" key="3">
    <source>
        <dbReference type="ARBA" id="ARBA00023159"/>
    </source>
</evidence>